<accession>A0A1G7QG27</accession>
<dbReference type="Gene3D" id="2.70.70.10">
    <property type="entry name" value="Glucose Permease (Domain IIA)"/>
    <property type="match status" value="1"/>
</dbReference>
<evidence type="ECO:0000259" key="2">
    <source>
        <dbReference type="PROSITE" id="PS51782"/>
    </source>
</evidence>
<dbReference type="InterPro" id="IPR050570">
    <property type="entry name" value="Cell_wall_metabolism_enzyme"/>
</dbReference>
<evidence type="ECO:0000313" key="4">
    <source>
        <dbReference type="Proteomes" id="UP000199706"/>
    </source>
</evidence>
<reference evidence="3 4" key="1">
    <citation type="submission" date="2016-10" db="EMBL/GenBank/DDBJ databases">
        <authorList>
            <person name="de Groot N.N."/>
        </authorList>
    </citation>
    <scope>NUCLEOTIDE SEQUENCE [LARGE SCALE GENOMIC DNA]</scope>
    <source>
        <strain evidence="3 4">LMG 2247</strain>
    </source>
</reference>
<dbReference type="InterPro" id="IPR018392">
    <property type="entry name" value="LysM"/>
</dbReference>
<dbReference type="SMART" id="SM00257">
    <property type="entry name" value="LysM"/>
    <property type="match status" value="1"/>
</dbReference>
<proteinExistence type="predicted"/>
<dbReference type="EMBL" id="FNCJ01000001">
    <property type="protein sequence ID" value="SDF96889.1"/>
    <property type="molecule type" value="Genomic_DNA"/>
</dbReference>
<dbReference type="AlphaFoldDB" id="A0A1G7QG27"/>
<dbReference type="InterPro" id="IPR011055">
    <property type="entry name" value="Dup_hybrid_motif"/>
</dbReference>
<dbReference type="OrthoDB" id="9795421at2"/>
<gene>
    <name evidence="3" type="ORF">SAMN05216466_101731</name>
</gene>
<dbReference type="GO" id="GO:0004222">
    <property type="term" value="F:metalloendopeptidase activity"/>
    <property type="evidence" value="ECO:0007669"/>
    <property type="project" value="TreeGrafter"/>
</dbReference>
<dbReference type="InterPro" id="IPR036779">
    <property type="entry name" value="LysM_dom_sf"/>
</dbReference>
<dbReference type="Gene3D" id="3.10.350.10">
    <property type="entry name" value="LysM domain"/>
    <property type="match status" value="1"/>
</dbReference>
<dbReference type="PANTHER" id="PTHR21666:SF270">
    <property type="entry name" value="MUREIN HYDROLASE ACTIVATOR ENVC"/>
    <property type="match status" value="1"/>
</dbReference>
<feature type="domain" description="LysM" evidence="2">
    <location>
        <begin position="22"/>
        <end position="66"/>
    </location>
</feature>
<organism evidence="3 4">
    <name type="scientific">Paraburkholderia phenazinium</name>
    <dbReference type="NCBI Taxonomy" id="60549"/>
    <lineage>
        <taxon>Bacteria</taxon>
        <taxon>Pseudomonadati</taxon>
        <taxon>Pseudomonadota</taxon>
        <taxon>Betaproteobacteria</taxon>
        <taxon>Burkholderiales</taxon>
        <taxon>Burkholderiaceae</taxon>
        <taxon>Paraburkholderia</taxon>
    </lineage>
</organism>
<dbReference type="Pfam" id="PF01476">
    <property type="entry name" value="LysM"/>
    <property type="match status" value="1"/>
</dbReference>
<dbReference type="CDD" id="cd00118">
    <property type="entry name" value="LysM"/>
    <property type="match status" value="1"/>
</dbReference>
<dbReference type="InterPro" id="IPR016047">
    <property type="entry name" value="M23ase_b-sheet_dom"/>
</dbReference>
<dbReference type="SUPFAM" id="SSF51261">
    <property type="entry name" value="Duplicated hybrid motif"/>
    <property type="match status" value="1"/>
</dbReference>
<dbReference type="PROSITE" id="PS51782">
    <property type="entry name" value="LYSM"/>
    <property type="match status" value="1"/>
</dbReference>
<evidence type="ECO:0000313" key="3">
    <source>
        <dbReference type="EMBL" id="SDF96889.1"/>
    </source>
</evidence>
<dbReference type="PANTHER" id="PTHR21666">
    <property type="entry name" value="PEPTIDASE-RELATED"/>
    <property type="match status" value="1"/>
</dbReference>
<name>A0A1G7QG27_9BURK</name>
<evidence type="ECO:0000256" key="1">
    <source>
        <dbReference type="SAM" id="MobiDB-lite"/>
    </source>
</evidence>
<dbReference type="CDD" id="cd12797">
    <property type="entry name" value="M23_peptidase"/>
    <property type="match status" value="1"/>
</dbReference>
<dbReference type="Pfam" id="PF01551">
    <property type="entry name" value="Peptidase_M23"/>
    <property type="match status" value="1"/>
</dbReference>
<protein>
    <submittedName>
        <fullName evidence="3">Lipoprotein NlpD</fullName>
    </submittedName>
</protein>
<feature type="compositionally biased region" description="Low complexity" evidence="1">
    <location>
        <begin position="80"/>
        <end position="97"/>
    </location>
</feature>
<sequence length="221" mass="22645">MPSIASAPLEAEAPLPLAVEAGSYCVNAGDTLDSIAKSFGRAPASVARWNKMSVTDAVSVGQVLRVAPPASGASKPAVGAVSKPATAAKPSAASTAVETSRFKWPAPGPVNAKFATGRSKGVELGGRLGEPVKAAEGGRVVYAGARIKAYGRLIVIKHDSHFVTAYGNNRKLLVTEGAIVKQGQTIAEMGADTSGNASLKFEVRKDGKPVDPLAYLPKRPG</sequence>
<feature type="region of interest" description="Disordered" evidence="1">
    <location>
        <begin position="69"/>
        <end position="100"/>
    </location>
</feature>
<dbReference type="Proteomes" id="UP000199706">
    <property type="component" value="Unassembled WGS sequence"/>
</dbReference>
<keyword evidence="3" id="KW-0449">Lipoprotein</keyword>